<feature type="disulfide bond" evidence="10">
    <location>
        <begin position="863"/>
        <end position="875"/>
    </location>
</feature>
<dbReference type="SMART" id="SM00136">
    <property type="entry name" value="LamNT"/>
    <property type="match status" value="1"/>
</dbReference>
<keyword evidence="6" id="KW-0084">Basement membrane</keyword>
<proteinExistence type="predicted"/>
<feature type="compositionally biased region" description="Low complexity" evidence="11">
    <location>
        <begin position="1203"/>
        <end position="1257"/>
    </location>
</feature>
<evidence type="ECO:0000256" key="7">
    <source>
        <dbReference type="ARBA" id="ARBA00023157"/>
    </source>
</evidence>
<dbReference type="SMART" id="SM00180">
    <property type="entry name" value="EGF_Lam"/>
    <property type="match status" value="7"/>
</dbReference>
<dbReference type="InterPro" id="IPR050440">
    <property type="entry name" value="Laminin/Netrin_ECM"/>
</dbReference>
<organism>
    <name type="scientific">Branchiostoma floridae</name>
    <name type="common">Florida lancelet</name>
    <name type="synonym">Amphioxus</name>
    <dbReference type="NCBI Taxonomy" id="7739"/>
    <lineage>
        <taxon>Eukaryota</taxon>
        <taxon>Metazoa</taxon>
        <taxon>Chordata</taxon>
        <taxon>Cephalochordata</taxon>
        <taxon>Leptocardii</taxon>
        <taxon>Amphioxiformes</taxon>
        <taxon>Branchiostomatidae</taxon>
        <taxon>Branchiostoma</taxon>
    </lineage>
</organism>
<comment type="caution">
    <text evidence="10">Lacks conserved residue(s) required for the propagation of feature annotation.</text>
</comment>
<keyword evidence="9 10" id="KW-0424">Laminin EGF-like domain</keyword>
<keyword evidence="7 10" id="KW-1015">Disulfide bond</keyword>
<dbReference type="FunFam" id="2.10.25.10:FF:000188">
    <property type="entry name" value="Laminin subunit gamma 2"/>
    <property type="match status" value="1"/>
</dbReference>
<dbReference type="FunFam" id="2.10.25.10:FF:000074">
    <property type="entry name" value="Laminin subunit alpha"/>
    <property type="match status" value="1"/>
</dbReference>
<evidence type="ECO:0000256" key="1">
    <source>
        <dbReference type="ARBA" id="ARBA00004302"/>
    </source>
</evidence>
<evidence type="ECO:0000256" key="3">
    <source>
        <dbReference type="ARBA" id="ARBA00022530"/>
    </source>
</evidence>
<dbReference type="SUPFAM" id="SSF57196">
    <property type="entry name" value="EGF/Laminin"/>
    <property type="match status" value="6"/>
</dbReference>
<dbReference type="InParanoid" id="C3ZD71"/>
<feature type="domain" description="Laminin EGF-like" evidence="12">
    <location>
        <begin position="863"/>
        <end position="910"/>
    </location>
</feature>
<feature type="disulfide bond" evidence="10">
    <location>
        <begin position="884"/>
        <end position="893"/>
    </location>
</feature>
<evidence type="ECO:0000256" key="6">
    <source>
        <dbReference type="ARBA" id="ARBA00022869"/>
    </source>
</evidence>
<dbReference type="Pfam" id="PF00053">
    <property type="entry name" value="EGF_laminin"/>
    <property type="match status" value="5"/>
</dbReference>
<keyword evidence="5" id="KW-0677">Repeat</keyword>
<keyword evidence="4" id="KW-0732">Signal</keyword>
<dbReference type="PROSITE" id="PS00022">
    <property type="entry name" value="EGF_1"/>
    <property type="match status" value="1"/>
</dbReference>
<gene>
    <name evidence="14" type="ORF">BRAFLDRAFT_88482</name>
</gene>
<dbReference type="FunFam" id="2.10.25.10:FF:000094">
    <property type="entry name" value="Laminin subunit alpha-2"/>
    <property type="match status" value="1"/>
</dbReference>
<dbReference type="PRINTS" id="PR00011">
    <property type="entry name" value="EGFLAMININ"/>
</dbReference>
<dbReference type="InterPro" id="IPR000742">
    <property type="entry name" value="EGF"/>
</dbReference>
<protein>
    <submittedName>
        <fullName evidence="14">Uncharacterized protein</fullName>
    </submittedName>
</protein>
<dbReference type="GO" id="GO:0005604">
    <property type="term" value="C:basement membrane"/>
    <property type="evidence" value="ECO:0007669"/>
    <property type="project" value="UniProtKB-SubCell"/>
</dbReference>
<keyword evidence="2" id="KW-0964">Secreted</keyword>
<dbReference type="PANTHER" id="PTHR10574">
    <property type="entry name" value="NETRIN/LAMININ-RELATED"/>
    <property type="match status" value="1"/>
</dbReference>
<dbReference type="PROSITE" id="PS01248">
    <property type="entry name" value="EGF_LAM_1"/>
    <property type="match status" value="3"/>
</dbReference>
<comment type="subcellular location">
    <subcellularLocation>
        <location evidence="1">Secreted</location>
        <location evidence="1">Extracellular space</location>
        <location evidence="1">Extracellular matrix</location>
        <location evidence="1">Basement membrane</location>
    </subcellularLocation>
</comment>
<dbReference type="Gene3D" id="2.60.120.260">
    <property type="entry name" value="Galactose-binding domain-like"/>
    <property type="match status" value="1"/>
</dbReference>
<feature type="disulfide bond" evidence="10">
    <location>
        <begin position="865"/>
        <end position="882"/>
    </location>
</feature>
<feature type="domain" description="Laminin EGF-like" evidence="12">
    <location>
        <begin position="1069"/>
        <end position="1115"/>
    </location>
</feature>
<feature type="region of interest" description="Disordered" evidence="11">
    <location>
        <begin position="102"/>
        <end position="141"/>
    </location>
</feature>
<dbReference type="CDD" id="cd00055">
    <property type="entry name" value="EGF_Lam"/>
    <property type="match status" value="6"/>
</dbReference>
<evidence type="ECO:0000256" key="4">
    <source>
        <dbReference type="ARBA" id="ARBA00022729"/>
    </source>
</evidence>
<feature type="compositionally biased region" description="Low complexity" evidence="11">
    <location>
        <begin position="1264"/>
        <end position="1285"/>
    </location>
</feature>
<dbReference type="PROSITE" id="PS50027">
    <property type="entry name" value="EGF_LAM_2"/>
    <property type="match status" value="3"/>
</dbReference>
<dbReference type="InterPro" id="IPR008979">
    <property type="entry name" value="Galactose-bd-like_sf"/>
</dbReference>
<dbReference type="PANTHER" id="PTHR10574:SF442">
    <property type="entry name" value="LAMININ-LIKE PROTEIN EPI-1"/>
    <property type="match status" value="1"/>
</dbReference>
<dbReference type="Pfam" id="PF24973">
    <property type="entry name" value="EGF_LMN_ATRN"/>
    <property type="match status" value="2"/>
</dbReference>
<evidence type="ECO:0000256" key="8">
    <source>
        <dbReference type="ARBA" id="ARBA00023180"/>
    </source>
</evidence>
<evidence type="ECO:0000259" key="12">
    <source>
        <dbReference type="PROSITE" id="PS50027"/>
    </source>
</evidence>
<dbReference type="SUPFAM" id="SSF49785">
    <property type="entry name" value="Galactose-binding domain-like"/>
    <property type="match status" value="1"/>
</dbReference>
<dbReference type="PROSITE" id="PS51117">
    <property type="entry name" value="LAMININ_NTER"/>
    <property type="match status" value="1"/>
</dbReference>
<sequence length="1323" mass="140636">MILPKTRVAGRGPIDWSWPAGGAELRISVLEPSSQDQLHEAIQAMSGRAKGKVGRGAMSRRAKGKQCLDVPRERWAGEVPGVTVTEALHSIRRQWSWRKGRRLGASSRSMSGRAKGKVGRGGARRQSQRRFTASGDSGPGGKEGVLVPPLVQCLDVPRERWAGEVSGVTVTEALHSIRRAVVLAERKASWCLLSLWVSLEVFISFFRRHSMTFRCLDGHRTFPRHLISNVWTCQGKGGQGRCQASQSQRRFTTSGETVVLAERKASWCLLSLWVSLEVFICYFRRNSMTQCLDVPRERWAEEVPVTTSTKALHNIRRDSGPGGKEGVLVPPLVQCLDVPRERWAGEVPVATSTKALHSIRDSGPGGKEGVLVPPLVVAMSGRAKGKVGRGGASRYIHEGASQHTDSGPGGKEGVLVPPLVVAMSGRAKGKVGRGGASRYIHEGASQHTDSGPGGKEGVLVPPLVVAMSGRAKGKVGRGGASRYIHKGASQHTDSGPGGKEGVLVPPLVDPVVNVARGKPVTANVTCGSPAEDFYPHSDSVKPPPDRQLQICDASDPVLAHNASLMTDGNSSTWWQSTSLRQLMSAGNGLGNQAEVYITLDLGATYHPENITIHMGDTKRPGRLAIMRSNDGMNFDPWLYLVTNGNRDCRRFGVAMQPEPDGSPESVVCREYAQLGVEQLYNERITVSLSEVPPSFSDEALLMWQAVRHLQLSFYDMDLVLGIFEDQFHHYAVSEVSVMAGCECNGLGIGCEISADSGQYECICSGNTQGPFCEECQPLYNQFPYQPGQPCQACNCNNHSQVCVYNETVAAGNLSMSANGSFHGGGVCLSCRDNTTGTNCEQCDTLFYRNPEVSHQSSSACLPCECDLVGSSSSQCNMETGQCPCKPGVGGRMCDVCLPGYYNFSSGGCTPCPCYPLLHHTPCYVDQGGQVTCNCTQGHKGEQCERCEDFYWGDPVHGTACAECDCSGNSDQCSNVTGECIGCHGNTTGFNCDRCADGFFGDAVFGNCSACACDEAGSVALVCNHTTGLCPCKPGVDSSTRRCSRCMENHYGFDTPDGDGTDSQPGCSPCNCDVLGSTSLQCGEGGNCSCHPGVEGTKCDVCMEGTYGLPDMECLACDCDPVGTLSDFDPFLPTTTQSAVGQTTILGLTTTQDITTQGALIGSTPIQGITDDTTLQAETTAIVTTEATTNVTSSATSQGPETPSVTTVQAETTDTTTTVDTTNVTSSATSQGPETPGVTTGQTETTDTTTNITSSATSQGPETPSVTTGQTETTDTTTNITSSATSQGPETPSVTTVLAETTTTTVLLQMIHHLLHLKALKLLV</sequence>
<feature type="disulfide bond" evidence="10">
    <location>
        <begin position="1069"/>
        <end position="1081"/>
    </location>
</feature>
<accession>C3ZD71</accession>
<feature type="disulfide bond" evidence="10">
    <location>
        <begin position="1089"/>
        <end position="1098"/>
    </location>
</feature>
<dbReference type="eggNOG" id="KOG1836">
    <property type="taxonomic scope" value="Eukaryota"/>
</dbReference>
<keyword evidence="8" id="KW-0325">Glycoprotein</keyword>
<dbReference type="InterPro" id="IPR002049">
    <property type="entry name" value="LE_dom"/>
</dbReference>
<dbReference type="InterPro" id="IPR056863">
    <property type="entry name" value="LMN_ATRN_NET-like_EGF"/>
</dbReference>
<evidence type="ECO:0000256" key="10">
    <source>
        <dbReference type="PROSITE-ProRule" id="PRU00460"/>
    </source>
</evidence>
<feature type="region of interest" description="Disordered" evidence="11">
    <location>
        <begin position="1189"/>
        <end position="1291"/>
    </location>
</feature>
<feature type="disulfide bond" evidence="10">
    <location>
        <begin position="982"/>
        <end position="991"/>
    </location>
</feature>
<dbReference type="InterPro" id="IPR008211">
    <property type="entry name" value="Laminin_N"/>
</dbReference>
<feature type="domain" description="Laminin N-terminal" evidence="13">
    <location>
        <begin position="499"/>
        <end position="740"/>
    </location>
</feature>
<evidence type="ECO:0000313" key="14">
    <source>
        <dbReference type="EMBL" id="EEN49582.1"/>
    </source>
</evidence>
<keyword evidence="3" id="KW-0272">Extracellular matrix</keyword>
<evidence type="ECO:0000256" key="11">
    <source>
        <dbReference type="SAM" id="MobiDB-lite"/>
    </source>
</evidence>
<feature type="domain" description="Laminin EGF-like" evidence="12">
    <location>
        <begin position="963"/>
        <end position="1009"/>
    </location>
</feature>
<name>C3ZD71_BRAFL</name>
<reference evidence="14" key="1">
    <citation type="journal article" date="2008" name="Nature">
        <title>The amphioxus genome and the evolution of the chordate karyotype.</title>
        <authorList>
            <consortium name="US DOE Joint Genome Institute (JGI-PGF)"/>
            <person name="Putnam N.H."/>
            <person name="Butts T."/>
            <person name="Ferrier D.E.K."/>
            <person name="Furlong R.F."/>
            <person name="Hellsten U."/>
            <person name="Kawashima T."/>
            <person name="Robinson-Rechavi M."/>
            <person name="Shoguchi E."/>
            <person name="Terry A."/>
            <person name="Yu J.-K."/>
            <person name="Benito-Gutierrez E.L."/>
            <person name="Dubchak I."/>
            <person name="Garcia-Fernandez J."/>
            <person name="Gibson-Brown J.J."/>
            <person name="Grigoriev I.V."/>
            <person name="Horton A.C."/>
            <person name="de Jong P.J."/>
            <person name="Jurka J."/>
            <person name="Kapitonov V.V."/>
            <person name="Kohara Y."/>
            <person name="Kuroki Y."/>
            <person name="Lindquist E."/>
            <person name="Lucas S."/>
            <person name="Osoegawa K."/>
            <person name="Pennacchio L.A."/>
            <person name="Salamov A.A."/>
            <person name="Satou Y."/>
            <person name="Sauka-Spengler T."/>
            <person name="Schmutz J."/>
            <person name="Shin-I T."/>
            <person name="Toyoda A."/>
            <person name="Bronner-Fraser M."/>
            <person name="Fujiyama A."/>
            <person name="Holland L.Z."/>
            <person name="Holland P.W.H."/>
            <person name="Satoh N."/>
            <person name="Rokhsar D.S."/>
        </authorList>
    </citation>
    <scope>NUCLEOTIDE SEQUENCE [LARGE SCALE GENOMIC DNA]</scope>
    <source>
        <strain evidence="14">S238N-H82</strain>
        <tissue evidence="14">Testes</tissue>
    </source>
</reference>
<evidence type="ECO:0000256" key="2">
    <source>
        <dbReference type="ARBA" id="ARBA00022525"/>
    </source>
</evidence>
<dbReference type="Gene3D" id="2.10.25.10">
    <property type="entry name" value="Laminin"/>
    <property type="match status" value="6"/>
</dbReference>
<evidence type="ECO:0000256" key="9">
    <source>
        <dbReference type="ARBA" id="ARBA00023292"/>
    </source>
</evidence>
<dbReference type="FunFam" id="2.10.25.10:FF:001160">
    <property type="entry name" value="Uncharacterized protein"/>
    <property type="match status" value="1"/>
</dbReference>
<dbReference type="FunFam" id="2.10.25.10:FF:000069">
    <property type="entry name" value="Laminin subunit alpha 1"/>
    <property type="match status" value="1"/>
</dbReference>
<dbReference type="EMBL" id="GG666611">
    <property type="protein sequence ID" value="EEN49582.1"/>
    <property type="molecule type" value="Genomic_DNA"/>
</dbReference>
<feature type="compositionally biased region" description="Basic residues" evidence="11">
    <location>
        <begin position="114"/>
        <end position="128"/>
    </location>
</feature>
<dbReference type="FunFam" id="2.10.25.10:FF:001170">
    <property type="entry name" value="Predicted protein"/>
    <property type="match status" value="1"/>
</dbReference>
<evidence type="ECO:0000256" key="5">
    <source>
        <dbReference type="ARBA" id="ARBA00022737"/>
    </source>
</evidence>
<evidence type="ECO:0000259" key="13">
    <source>
        <dbReference type="PROSITE" id="PS51117"/>
    </source>
</evidence>